<evidence type="ECO:0000313" key="3">
    <source>
        <dbReference type="Proteomes" id="UP001161438"/>
    </source>
</evidence>
<name>A0AA35IVH2_SACMI</name>
<sequence>MREEQTQRTLMKERRLKDLGSHDYTLKNLMYENHCCKFYDAVDENNTSYVLKFIPSDMTLDGDILPFIDYFQVKQGLFLVYASNNFAKEGTDYFTYSGSSEKKVSIPNTALGTEKKLQFIETDHPKFQKLTKKQQDTKNSTSKKSVVTNHFSGKKTPNPGPKSLDELKGEINVGISNIKSNTKNTSKIRSEKFVSCLIETKHTPGLASILSKDGTAYPSNTNGGHISIVHPTLQIYHSSHKQIVKTPAPKGSISPVERCSLKEGNFKCFSPRPLEHGNPKCDFQNNMELRLLESSMLQRRQSTQNI</sequence>
<dbReference type="Proteomes" id="UP001161438">
    <property type="component" value="Chromosome 16"/>
</dbReference>
<feature type="compositionally biased region" description="Polar residues" evidence="1">
    <location>
        <begin position="137"/>
        <end position="151"/>
    </location>
</feature>
<keyword evidence="3" id="KW-1185">Reference proteome</keyword>
<dbReference type="GeneID" id="80921800"/>
<accession>A0AA35IVH2</accession>
<gene>
    <name evidence="2" type="primary">SMKI16G1720</name>
    <name evidence="2" type="ORF">SMKI_16G1720</name>
</gene>
<organism evidence="2 3">
    <name type="scientific">Saccharomyces mikatae IFO 1815</name>
    <dbReference type="NCBI Taxonomy" id="226126"/>
    <lineage>
        <taxon>Eukaryota</taxon>
        <taxon>Fungi</taxon>
        <taxon>Dikarya</taxon>
        <taxon>Ascomycota</taxon>
        <taxon>Saccharomycotina</taxon>
        <taxon>Saccharomycetes</taxon>
        <taxon>Saccharomycetales</taxon>
        <taxon>Saccharomycetaceae</taxon>
        <taxon>Saccharomyces</taxon>
    </lineage>
</organism>
<reference evidence="2" key="1">
    <citation type="submission" date="2022-10" db="EMBL/GenBank/DDBJ databases">
        <authorList>
            <person name="Byrne P K."/>
        </authorList>
    </citation>
    <scope>NUCLEOTIDE SEQUENCE</scope>
    <source>
        <strain evidence="2">IFO1815</strain>
    </source>
</reference>
<dbReference type="EMBL" id="OX365772">
    <property type="protein sequence ID" value="CAI4036875.1"/>
    <property type="molecule type" value="Genomic_DNA"/>
</dbReference>
<dbReference type="AlphaFoldDB" id="A0AA35IVH2"/>
<protein>
    <submittedName>
        <fullName evidence="2">Uncharacterized protein</fullName>
    </submittedName>
</protein>
<dbReference type="RefSeq" id="XP_056079992.1">
    <property type="nucleotide sequence ID" value="XM_056226256.1"/>
</dbReference>
<proteinExistence type="predicted"/>
<evidence type="ECO:0000256" key="1">
    <source>
        <dbReference type="SAM" id="MobiDB-lite"/>
    </source>
</evidence>
<feature type="region of interest" description="Disordered" evidence="1">
    <location>
        <begin position="130"/>
        <end position="165"/>
    </location>
</feature>
<evidence type="ECO:0000313" key="2">
    <source>
        <dbReference type="EMBL" id="CAI4036875.1"/>
    </source>
</evidence>